<keyword evidence="1" id="KW-1133">Transmembrane helix</keyword>
<evidence type="ECO:0000256" key="1">
    <source>
        <dbReference type="SAM" id="Phobius"/>
    </source>
</evidence>
<protein>
    <submittedName>
        <fullName evidence="2">DUF3089 domain-containing protein</fullName>
    </submittedName>
</protein>
<dbReference type="InterPro" id="IPR029058">
    <property type="entry name" value="AB_hydrolase_fold"/>
</dbReference>
<dbReference type="Gene3D" id="3.40.50.1820">
    <property type="entry name" value="alpha/beta hydrolase"/>
    <property type="match status" value="1"/>
</dbReference>
<sequence length="373" mass="40504">MAARRFLYVIVAIIVLILGAGIVWTLFPETVMRWTFVPTISFSTPPEAGAPDYSEPGAWLSRPGTPDDPADWLPPGVPGTARTKAVVFFVPPTTYLSRAHWNAPIDDQEMDRRAHVLVPTEVSTFSNVARVWAPRYRQATVGAFLTTKPDSAKALQLAYSDVARAFDAFLNQAPPDAPIILAGHSQGSYHLLHLLHDKVAGDRRLRRRILAVYAVGWPVSVATDLPALGLPACDRPDQHGCILSWESYAEPADAAQLRLRYDAGIGFTGQPRAHTPALCVNPLTGTRDGAAPASANLGALKPNDGYKSATLTPHLVPARCDPAGLLLIGPPPADFGRAVLPGNNFHVFDYALFWANIRADAARRLDAMEKHHR</sequence>
<organism evidence="2 3">
    <name type="scientific">Sphingomonas abietis</name>
    <dbReference type="NCBI Taxonomy" id="3012344"/>
    <lineage>
        <taxon>Bacteria</taxon>
        <taxon>Pseudomonadati</taxon>
        <taxon>Pseudomonadota</taxon>
        <taxon>Alphaproteobacteria</taxon>
        <taxon>Sphingomonadales</taxon>
        <taxon>Sphingomonadaceae</taxon>
        <taxon>Sphingomonas</taxon>
    </lineage>
</organism>
<keyword evidence="1" id="KW-0472">Membrane</keyword>
<dbReference type="Pfam" id="PF11288">
    <property type="entry name" value="DUF3089"/>
    <property type="match status" value="1"/>
</dbReference>
<keyword evidence="1" id="KW-0812">Transmembrane</keyword>
<dbReference type="Proteomes" id="UP001210865">
    <property type="component" value="Chromosome"/>
</dbReference>
<name>A0ABY7NU37_9SPHN</name>
<accession>A0ABY7NU37</accession>
<gene>
    <name evidence="2" type="ORF">PBT88_08215</name>
</gene>
<evidence type="ECO:0000313" key="3">
    <source>
        <dbReference type="Proteomes" id="UP001210865"/>
    </source>
</evidence>
<proteinExistence type="predicted"/>
<dbReference type="InterPro" id="IPR021440">
    <property type="entry name" value="DUF3089"/>
</dbReference>
<evidence type="ECO:0000313" key="2">
    <source>
        <dbReference type="EMBL" id="WBO24082.1"/>
    </source>
</evidence>
<keyword evidence="3" id="KW-1185">Reference proteome</keyword>
<dbReference type="SUPFAM" id="SSF53474">
    <property type="entry name" value="alpha/beta-Hydrolases"/>
    <property type="match status" value="1"/>
</dbReference>
<dbReference type="RefSeq" id="WP_270078711.1">
    <property type="nucleotide sequence ID" value="NZ_CP115174.1"/>
</dbReference>
<feature type="transmembrane region" description="Helical" evidence="1">
    <location>
        <begin position="6"/>
        <end position="27"/>
    </location>
</feature>
<reference evidence="2 3" key="1">
    <citation type="submission" date="2022-12" db="EMBL/GenBank/DDBJ databases">
        <title>Sphingomonas abieness sp. nov., an endophytic bacterium isolated from Abies koreana.</title>
        <authorList>
            <person name="Jiang L."/>
            <person name="Lee J."/>
        </authorList>
    </citation>
    <scope>NUCLEOTIDE SEQUENCE [LARGE SCALE GENOMIC DNA]</scope>
    <source>
        <strain evidence="3">PAMB 00755</strain>
    </source>
</reference>
<dbReference type="EMBL" id="CP115174">
    <property type="protein sequence ID" value="WBO24082.1"/>
    <property type="molecule type" value="Genomic_DNA"/>
</dbReference>